<proteinExistence type="inferred from homology"/>
<dbReference type="Proteomes" id="UP000198535">
    <property type="component" value="Unassembled WGS sequence"/>
</dbReference>
<keyword evidence="2 5" id="KW-0812">Transmembrane</keyword>
<feature type="transmembrane region" description="Helical" evidence="5">
    <location>
        <begin position="97"/>
        <end position="115"/>
    </location>
</feature>
<evidence type="ECO:0000256" key="1">
    <source>
        <dbReference type="ARBA" id="ARBA00004141"/>
    </source>
</evidence>
<feature type="transmembrane region" description="Helical" evidence="5">
    <location>
        <begin position="7"/>
        <end position="33"/>
    </location>
</feature>
<comment type="similarity">
    <text evidence="5">Belongs to the 4-toluene sulfonate uptake permease (TSUP) (TC 2.A.102) family.</text>
</comment>
<dbReference type="EMBL" id="FOUJ01000001">
    <property type="protein sequence ID" value="SFM31645.1"/>
    <property type="molecule type" value="Genomic_DNA"/>
</dbReference>
<dbReference type="RefSeq" id="WP_091933698.1">
    <property type="nucleotide sequence ID" value="NZ_FOUJ01000001.1"/>
</dbReference>
<dbReference type="InterPro" id="IPR002781">
    <property type="entry name" value="TM_pro_TauE-like"/>
</dbReference>
<gene>
    <name evidence="6" type="ORF">SAMN04488696_0918</name>
</gene>
<organism evidence="6 7">
    <name type="scientific">Methanolobus profundi</name>
    <dbReference type="NCBI Taxonomy" id="487685"/>
    <lineage>
        <taxon>Archaea</taxon>
        <taxon>Methanobacteriati</taxon>
        <taxon>Methanobacteriota</taxon>
        <taxon>Stenosarchaea group</taxon>
        <taxon>Methanomicrobia</taxon>
        <taxon>Methanosarcinales</taxon>
        <taxon>Methanosarcinaceae</taxon>
        <taxon>Methanolobus</taxon>
    </lineage>
</organism>
<feature type="transmembrane region" description="Helical" evidence="5">
    <location>
        <begin position="203"/>
        <end position="222"/>
    </location>
</feature>
<dbReference type="AlphaFoldDB" id="A0A1I4PWE0"/>
<dbReference type="PANTHER" id="PTHR43701:SF2">
    <property type="entry name" value="MEMBRANE TRANSPORTER PROTEIN YJNA-RELATED"/>
    <property type="match status" value="1"/>
</dbReference>
<comment type="subcellular location">
    <subcellularLocation>
        <location evidence="5">Cell membrane</location>
        <topology evidence="5">Multi-pass membrane protein</topology>
    </subcellularLocation>
    <subcellularLocation>
        <location evidence="1">Membrane</location>
        <topology evidence="1">Multi-pass membrane protein</topology>
    </subcellularLocation>
</comment>
<dbReference type="OrthoDB" id="57422at2157"/>
<dbReference type="GO" id="GO:0005886">
    <property type="term" value="C:plasma membrane"/>
    <property type="evidence" value="ECO:0007669"/>
    <property type="project" value="UniProtKB-SubCell"/>
</dbReference>
<evidence type="ECO:0000256" key="3">
    <source>
        <dbReference type="ARBA" id="ARBA00022989"/>
    </source>
</evidence>
<keyword evidence="7" id="KW-1185">Reference proteome</keyword>
<evidence type="ECO:0000313" key="7">
    <source>
        <dbReference type="Proteomes" id="UP000198535"/>
    </source>
</evidence>
<evidence type="ECO:0000256" key="2">
    <source>
        <dbReference type="ARBA" id="ARBA00022692"/>
    </source>
</evidence>
<keyword evidence="4 5" id="KW-0472">Membrane</keyword>
<name>A0A1I4PWE0_9EURY</name>
<keyword evidence="3 5" id="KW-1133">Transmembrane helix</keyword>
<evidence type="ECO:0000256" key="4">
    <source>
        <dbReference type="ARBA" id="ARBA00023136"/>
    </source>
</evidence>
<evidence type="ECO:0000256" key="5">
    <source>
        <dbReference type="RuleBase" id="RU363041"/>
    </source>
</evidence>
<protein>
    <recommendedName>
        <fullName evidence="5">Probable membrane transporter protein</fullName>
    </recommendedName>
</protein>
<feature type="transmembrane region" description="Helical" evidence="5">
    <location>
        <begin position="136"/>
        <end position="167"/>
    </location>
</feature>
<feature type="transmembrane region" description="Helical" evidence="5">
    <location>
        <begin position="173"/>
        <end position="191"/>
    </location>
</feature>
<keyword evidence="5" id="KW-1003">Cell membrane</keyword>
<reference evidence="7" key="1">
    <citation type="submission" date="2016-10" db="EMBL/GenBank/DDBJ databases">
        <authorList>
            <person name="Varghese N."/>
            <person name="Submissions S."/>
        </authorList>
    </citation>
    <scope>NUCLEOTIDE SEQUENCE [LARGE SCALE GENOMIC DNA]</scope>
    <source>
        <strain evidence="7">Mob M</strain>
    </source>
</reference>
<accession>A0A1I4PWE0</accession>
<dbReference type="Pfam" id="PF01925">
    <property type="entry name" value="TauE"/>
    <property type="match status" value="1"/>
</dbReference>
<dbReference type="STRING" id="487685.SAMN04488696_0918"/>
<feature type="transmembrane region" description="Helical" evidence="5">
    <location>
        <begin position="71"/>
        <end position="91"/>
    </location>
</feature>
<dbReference type="PANTHER" id="PTHR43701">
    <property type="entry name" value="MEMBRANE TRANSPORTER PROTEIN MJ0441-RELATED"/>
    <property type="match status" value="1"/>
</dbReference>
<sequence length="251" mass="26962">MDVILIAVIIFFLAVIFSMLGLGGSLVYVPLFYWLGIDMLIAIPTALLLNGITASSAAITYYRKKMIDLQVAAPFVLTSIIGAPLGAYFTKFVPTEILLWILSIVLIFAGARMSFFGRKGAKNVSATDTAKKNRTAIGIVLGLMIGFFAGLLGLGGGVFIVPILIALGFETKRASATSAFIVLFSSFSGFFGHLSTGHLDMDLMIYTALAAFAGGQVGSHLMYSKIRSETIKQMFGVVLWIMAIKIVYGLM</sequence>
<evidence type="ECO:0000313" key="6">
    <source>
        <dbReference type="EMBL" id="SFM31645.1"/>
    </source>
</evidence>
<feature type="transmembrane region" description="Helical" evidence="5">
    <location>
        <begin position="39"/>
        <end position="59"/>
    </location>
</feature>
<dbReference type="InterPro" id="IPR051598">
    <property type="entry name" value="TSUP/Inactive_protease-like"/>
</dbReference>
<feature type="transmembrane region" description="Helical" evidence="5">
    <location>
        <begin position="234"/>
        <end position="250"/>
    </location>
</feature>